<dbReference type="AlphaFoldDB" id="A0AAV9JTB4"/>
<gene>
    <name evidence="1" type="ORF">LTR36_000740</name>
</gene>
<dbReference type="EMBL" id="JAVFHQ010000010">
    <property type="protein sequence ID" value="KAK4547782.1"/>
    <property type="molecule type" value="Genomic_DNA"/>
</dbReference>
<evidence type="ECO:0000313" key="2">
    <source>
        <dbReference type="Proteomes" id="UP001324427"/>
    </source>
</evidence>
<keyword evidence="2" id="KW-1185">Reference proteome</keyword>
<reference evidence="1 2" key="1">
    <citation type="submission" date="2021-11" db="EMBL/GenBank/DDBJ databases">
        <title>Black yeast isolated from Biological Soil Crust.</title>
        <authorList>
            <person name="Kurbessoian T."/>
        </authorList>
    </citation>
    <scope>NUCLEOTIDE SEQUENCE [LARGE SCALE GENOMIC DNA]</scope>
    <source>
        <strain evidence="1 2">CCFEE 5522</strain>
    </source>
</reference>
<sequence>MADITALSTADMAALASHFRPVELLPPDTAPVVDEPQDYQVREEPDASTLESDAHELDFFRLIPVEHSVSPAQAPNDPEGPSISAAISRLAAAPGTSTLDVVPFERDYQTWYRFRLTTSWKLAGEDVEEIREFELGPLEWALHQEFGKEEPWMRLLTHLMQRASDRAYFHVLQRMLPYDPNFARDEELWVAWDSQPLFTAKVRLCGKLKLKRCDLDGGFYYQDSVGDPEEWLPARVLVLKFPCGHSHEMPVPLLNDLTEAQALMLGCHLPDCGDYVLDEEDVRLVELCGERQERALFSSLQDMLGGFDAEVVDGSTVVTIKAAAVLDALHVALISLQLPKAVSPAALCPNSLPEMDGVLAAFRQALSGGGDGTAADVVATPREMYERLGYIALTALRGSAAGATTAAAASPVMRPRFEAFLRRLVTRAVQYAVWAEGIAGSRKEMDGLAELMMGIALRLGTQTART</sequence>
<evidence type="ECO:0000313" key="1">
    <source>
        <dbReference type="EMBL" id="KAK4547782.1"/>
    </source>
</evidence>
<dbReference type="Proteomes" id="UP001324427">
    <property type="component" value="Unassembled WGS sequence"/>
</dbReference>
<organism evidence="1 2">
    <name type="scientific">Oleoguttula mirabilis</name>
    <dbReference type="NCBI Taxonomy" id="1507867"/>
    <lineage>
        <taxon>Eukaryota</taxon>
        <taxon>Fungi</taxon>
        <taxon>Dikarya</taxon>
        <taxon>Ascomycota</taxon>
        <taxon>Pezizomycotina</taxon>
        <taxon>Dothideomycetes</taxon>
        <taxon>Dothideomycetidae</taxon>
        <taxon>Mycosphaerellales</taxon>
        <taxon>Teratosphaeriaceae</taxon>
        <taxon>Oleoguttula</taxon>
    </lineage>
</organism>
<protein>
    <submittedName>
        <fullName evidence="1">Uncharacterized protein</fullName>
    </submittedName>
</protein>
<proteinExistence type="predicted"/>
<comment type="caution">
    <text evidence="1">The sequence shown here is derived from an EMBL/GenBank/DDBJ whole genome shotgun (WGS) entry which is preliminary data.</text>
</comment>
<name>A0AAV9JTB4_9PEZI</name>
<accession>A0AAV9JTB4</accession>